<dbReference type="Gene3D" id="3.40.630.30">
    <property type="match status" value="1"/>
</dbReference>
<dbReference type="AlphaFoldDB" id="A0A069RDY2"/>
<keyword evidence="3" id="KW-1185">Reference proteome</keyword>
<evidence type="ECO:0000259" key="1">
    <source>
        <dbReference type="PROSITE" id="PS51186"/>
    </source>
</evidence>
<dbReference type="OrthoDB" id="948250at2"/>
<dbReference type="Proteomes" id="UP000027946">
    <property type="component" value="Unassembled WGS sequence"/>
</dbReference>
<sequence length="178" mass="20571">MNEHILKNGKEIIIRKANPKDAHNIIQYKSLVGEEPDYRTFETDEMDFNIKREECSIESINVKKNSLMAVALIDGEIVGLIVFRGGERNRIRHVGEMGITVRKPCWGLDIGGLLIGFLIEWAKETRIIRKINLRVRSDNENAIQLYKKYGFREEGMLTRDFLIDENLYDSISMGLLID</sequence>
<dbReference type="RefSeq" id="WP_038265365.1">
    <property type="nucleotide sequence ID" value="NZ_FSRH01000002.1"/>
</dbReference>
<dbReference type="Pfam" id="PF00583">
    <property type="entry name" value="Acetyltransf_1"/>
    <property type="match status" value="1"/>
</dbReference>
<accession>A0A069RDY2</accession>
<reference evidence="2 3" key="1">
    <citation type="submission" date="2014-03" db="EMBL/GenBank/DDBJ databases">
        <title>Genome sequence of Clostridium litorale W6, DSM 5388.</title>
        <authorList>
            <person name="Poehlein A."/>
            <person name="Jagirdar A."/>
            <person name="Khonsari B."/>
            <person name="Chibani C.M."/>
            <person name="Gutierrez Gutierrez D.A."/>
            <person name="Davydova E."/>
            <person name="Alghaithi H.S."/>
            <person name="Nair K.P."/>
            <person name="Dhamotharan K."/>
            <person name="Chandran L."/>
            <person name="G W."/>
            <person name="Daniel R."/>
        </authorList>
    </citation>
    <scope>NUCLEOTIDE SEQUENCE [LARGE SCALE GENOMIC DNA]</scope>
    <source>
        <strain evidence="2 3">W6</strain>
    </source>
</reference>
<gene>
    <name evidence="2" type="ORF">CLIT_11c02650</name>
</gene>
<evidence type="ECO:0000313" key="2">
    <source>
        <dbReference type="EMBL" id="KDR95236.1"/>
    </source>
</evidence>
<dbReference type="InterPro" id="IPR016181">
    <property type="entry name" value="Acyl_CoA_acyltransferase"/>
</dbReference>
<dbReference type="InterPro" id="IPR000182">
    <property type="entry name" value="GNAT_dom"/>
</dbReference>
<dbReference type="EMBL" id="JJMM01000011">
    <property type="protein sequence ID" value="KDR95236.1"/>
    <property type="molecule type" value="Genomic_DNA"/>
</dbReference>
<dbReference type="PANTHER" id="PTHR43415:SF3">
    <property type="entry name" value="GNAT-FAMILY ACETYLTRANSFERASE"/>
    <property type="match status" value="1"/>
</dbReference>
<protein>
    <submittedName>
        <fullName evidence="2">GCN5-like N-acetyltransferase</fullName>
    </submittedName>
</protein>
<evidence type="ECO:0000313" key="3">
    <source>
        <dbReference type="Proteomes" id="UP000027946"/>
    </source>
</evidence>
<keyword evidence="2" id="KW-0808">Transferase</keyword>
<comment type="caution">
    <text evidence="2">The sequence shown here is derived from an EMBL/GenBank/DDBJ whole genome shotgun (WGS) entry which is preliminary data.</text>
</comment>
<name>A0A069RDY2_PEPLI</name>
<dbReference type="eggNOG" id="COG1670">
    <property type="taxonomic scope" value="Bacteria"/>
</dbReference>
<dbReference type="PANTHER" id="PTHR43415">
    <property type="entry name" value="SPERMIDINE N(1)-ACETYLTRANSFERASE"/>
    <property type="match status" value="1"/>
</dbReference>
<feature type="domain" description="N-acetyltransferase" evidence="1">
    <location>
        <begin position="12"/>
        <end position="178"/>
    </location>
</feature>
<dbReference type="GO" id="GO:0016747">
    <property type="term" value="F:acyltransferase activity, transferring groups other than amino-acyl groups"/>
    <property type="evidence" value="ECO:0007669"/>
    <property type="project" value="InterPro"/>
</dbReference>
<dbReference type="PROSITE" id="PS51186">
    <property type="entry name" value="GNAT"/>
    <property type="match status" value="1"/>
</dbReference>
<dbReference type="SUPFAM" id="SSF55729">
    <property type="entry name" value="Acyl-CoA N-acyltransferases (Nat)"/>
    <property type="match status" value="1"/>
</dbReference>
<dbReference type="STRING" id="1121324.CLIT_11c02650"/>
<proteinExistence type="predicted"/>
<organism evidence="2 3">
    <name type="scientific">Peptoclostridium litorale DSM 5388</name>
    <dbReference type="NCBI Taxonomy" id="1121324"/>
    <lineage>
        <taxon>Bacteria</taxon>
        <taxon>Bacillati</taxon>
        <taxon>Bacillota</taxon>
        <taxon>Clostridia</taxon>
        <taxon>Peptostreptococcales</taxon>
        <taxon>Peptoclostridiaceae</taxon>
        <taxon>Peptoclostridium</taxon>
    </lineage>
</organism>
<dbReference type="CDD" id="cd04301">
    <property type="entry name" value="NAT_SF"/>
    <property type="match status" value="1"/>
</dbReference>